<keyword evidence="1" id="KW-0812">Transmembrane</keyword>
<dbReference type="EMBL" id="QANS01000003">
    <property type="protein sequence ID" value="PTU31743.1"/>
    <property type="molecule type" value="Genomic_DNA"/>
</dbReference>
<evidence type="ECO:0000256" key="1">
    <source>
        <dbReference type="SAM" id="Phobius"/>
    </source>
</evidence>
<proteinExistence type="predicted"/>
<name>A0A2T5MGQ5_9GAMM</name>
<feature type="transmembrane region" description="Helical" evidence="1">
    <location>
        <begin position="46"/>
        <end position="63"/>
    </location>
</feature>
<gene>
    <name evidence="2" type="ORF">CJD38_10615</name>
</gene>
<keyword evidence="1" id="KW-1133">Transmembrane helix</keyword>
<evidence type="ECO:0000313" key="3">
    <source>
        <dbReference type="Proteomes" id="UP000244248"/>
    </source>
</evidence>
<dbReference type="OrthoDB" id="7068953at2"/>
<reference evidence="2 3" key="1">
    <citation type="submission" date="2018-04" db="EMBL/GenBank/DDBJ databases">
        <title>Novel species isolated from glacier.</title>
        <authorList>
            <person name="Liu Q."/>
            <person name="Xin Y.-H."/>
        </authorList>
    </citation>
    <scope>NUCLEOTIDE SEQUENCE [LARGE SCALE GENOMIC DNA]</scope>
    <source>
        <strain evidence="2 3">GT1R17</strain>
    </source>
</reference>
<dbReference type="AlphaFoldDB" id="A0A2T5MGQ5"/>
<dbReference type="Proteomes" id="UP000244248">
    <property type="component" value="Unassembled WGS sequence"/>
</dbReference>
<protein>
    <recommendedName>
        <fullName evidence="4">DUF3325 domain-containing protein</fullName>
    </recommendedName>
</protein>
<dbReference type="RefSeq" id="WP_107940295.1">
    <property type="nucleotide sequence ID" value="NZ_QANS01000003.1"/>
</dbReference>
<evidence type="ECO:0008006" key="4">
    <source>
        <dbReference type="Google" id="ProtNLM"/>
    </source>
</evidence>
<accession>A0A2T5MGQ5</accession>
<sequence length="100" mass="11501">MSYTSIAAVIALIISLWPLFFLARHDPKRLRTIRQHHLKPHVRRTRQFYGAIVLLPGIVLIARGDWPAFLIWMGALIAIGWLLVQVLAFKANQLPIKKPR</sequence>
<evidence type="ECO:0000313" key="2">
    <source>
        <dbReference type="EMBL" id="PTU31743.1"/>
    </source>
</evidence>
<organism evidence="2 3">
    <name type="scientific">Stenotrophobium rhamnosiphilum</name>
    <dbReference type="NCBI Taxonomy" id="2029166"/>
    <lineage>
        <taxon>Bacteria</taxon>
        <taxon>Pseudomonadati</taxon>
        <taxon>Pseudomonadota</taxon>
        <taxon>Gammaproteobacteria</taxon>
        <taxon>Nevskiales</taxon>
        <taxon>Nevskiaceae</taxon>
        <taxon>Stenotrophobium</taxon>
    </lineage>
</organism>
<keyword evidence="1" id="KW-0472">Membrane</keyword>
<comment type="caution">
    <text evidence="2">The sequence shown here is derived from an EMBL/GenBank/DDBJ whole genome shotgun (WGS) entry which is preliminary data.</text>
</comment>
<feature type="transmembrane region" description="Helical" evidence="1">
    <location>
        <begin position="69"/>
        <end position="89"/>
    </location>
</feature>
<keyword evidence="3" id="KW-1185">Reference proteome</keyword>
<feature type="transmembrane region" description="Helical" evidence="1">
    <location>
        <begin position="6"/>
        <end position="25"/>
    </location>
</feature>